<comment type="caution">
    <text evidence="1">The sequence shown here is derived from an EMBL/GenBank/DDBJ whole genome shotgun (WGS) entry which is preliminary data.</text>
</comment>
<dbReference type="SUPFAM" id="SSF82784">
    <property type="entry name" value="OsmC-like"/>
    <property type="match status" value="1"/>
</dbReference>
<dbReference type="InterPro" id="IPR015946">
    <property type="entry name" value="KH_dom-like_a/b"/>
</dbReference>
<dbReference type="Proteomes" id="UP000886069">
    <property type="component" value="Unassembled WGS sequence"/>
</dbReference>
<dbReference type="Pfam" id="PF02566">
    <property type="entry name" value="OsmC"/>
    <property type="match status" value="1"/>
</dbReference>
<organism evidence="1">
    <name type="scientific">Eiseniibacteriota bacterium</name>
    <dbReference type="NCBI Taxonomy" id="2212470"/>
    <lineage>
        <taxon>Bacteria</taxon>
        <taxon>Candidatus Eiseniibacteriota</taxon>
    </lineage>
</organism>
<dbReference type="Gene3D" id="3.30.300.20">
    <property type="match status" value="1"/>
</dbReference>
<dbReference type="InterPro" id="IPR003718">
    <property type="entry name" value="OsmC/Ohr_fam"/>
</dbReference>
<dbReference type="PANTHER" id="PTHR39624">
    <property type="entry name" value="PROTEIN INVOLVED IN RIMO-MEDIATED BETA-METHYLTHIOLATION OF RIBOSOMAL PROTEIN S12 YCAO"/>
    <property type="match status" value="1"/>
</dbReference>
<evidence type="ECO:0000313" key="1">
    <source>
        <dbReference type="EMBL" id="HER43355.1"/>
    </source>
</evidence>
<proteinExistence type="predicted"/>
<dbReference type="PANTHER" id="PTHR39624:SF2">
    <property type="entry name" value="OSMC-LIKE PROTEIN"/>
    <property type="match status" value="1"/>
</dbReference>
<dbReference type="AlphaFoldDB" id="A0A7V2F303"/>
<protein>
    <submittedName>
        <fullName evidence="1">Osmotically inducible protein C</fullName>
    </submittedName>
</protein>
<sequence>ENSAPAPFDYFLASIGTCSGIYVADFCQKRGIPLDNVRIVQRMERDPEKKMIKLITLDIEVPPDFPEKYKQPLVRAVDLCSVKKHILDPPDFAIQVVEKP</sequence>
<dbReference type="InterPro" id="IPR036102">
    <property type="entry name" value="OsmC/Ohrsf"/>
</dbReference>
<feature type="non-terminal residue" evidence="1">
    <location>
        <position position="1"/>
    </location>
</feature>
<name>A0A7V2F303_UNCEI</name>
<reference evidence="1" key="1">
    <citation type="journal article" date="2020" name="mSystems">
        <title>Genome- and Community-Level Interaction Insights into Carbon Utilization and Element Cycling Functions of Hydrothermarchaeota in Hydrothermal Sediment.</title>
        <authorList>
            <person name="Zhou Z."/>
            <person name="Liu Y."/>
            <person name="Xu W."/>
            <person name="Pan J."/>
            <person name="Luo Z.H."/>
            <person name="Li M."/>
        </authorList>
    </citation>
    <scope>NUCLEOTIDE SEQUENCE [LARGE SCALE GENOMIC DNA]</scope>
    <source>
        <strain evidence="1">SpSt-1233</strain>
    </source>
</reference>
<gene>
    <name evidence="1" type="ORF">ENO08_02710</name>
</gene>
<dbReference type="EMBL" id="DSEC01000193">
    <property type="protein sequence ID" value="HER43355.1"/>
    <property type="molecule type" value="Genomic_DNA"/>
</dbReference>
<accession>A0A7V2F303</accession>